<organism evidence="2 3">
    <name type="scientific">Riesia pediculicola (strain USDA)</name>
    <dbReference type="NCBI Taxonomy" id="515618"/>
    <lineage>
        <taxon>Bacteria</taxon>
        <taxon>Pseudomonadati</taxon>
        <taxon>Pseudomonadota</taxon>
        <taxon>Gammaproteobacteria</taxon>
        <taxon>Enterobacterales</taxon>
        <taxon>Enterobacteriaceae</taxon>
        <taxon>Candidatus Riesia</taxon>
    </lineage>
</organism>
<evidence type="ECO:0000313" key="3">
    <source>
        <dbReference type="Proteomes" id="UP000001700"/>
    </source>
</evidence>
<dbReference type="AlphaFoldDB" id="D4G7U9"/>
<keyword evidence="3" id="KW-1185">Reference proteome</keyword>
<dbReference type="Proteomes" id="UP000001700">
    <property type="component" value="Chromosome"/>
</dbReference>
<proteinExistence type="predicted"/>
<evidence type="ECO:0000256" key="1">
    <source>
        <dbReference type="SAM" id="Phobius"/>
    </source>
</evidence>
<keyword evidence="1" id="KW-0472">Membrane</keyword>
<dbReference type="HOGENOM" id="CLU_3084273_0_0_6"/>
<evidence type="ECO:0000313" key="2">
    <source>
        <dbReference type="EMBL" id="ADD79686.1"/>
    </source>
</evidence>
<keyword evidence="1" id="KW-1133">Transmembrane helix</keyword>
<accession>D4G7U9</accession>
<sequence length="52" mass="6640">MIFWIKLLNIFLIYAWYFVIKIFQFFKRFHEKDLSYLLDQLKFLSLSNFLKR</sequence>
<keyword evidence="1" id="KW-0812">Transmembrane</keyword>
<dbReference type="KEGG" id="rip:RIEPE_0141"/>
<reference evidence="2" key="1">
    <citation type="submission" date="2008-05" db="EMBL/GenBank/DDBJ databases">
        <title>Genome sequence of Riesia pediculicola USDA.</title>
        <authorList>
            <person name="Kirkness E.F."/>
        </authorList>
    </citation>
    <scope>NUCLEOTIDE SEQUENCE [LARGE SCALE GENOMIC DNA]</scope>
    <source>
        <strain evidence="2">USDA</strain>
    </source>
</reference>
<name>D4G7U9_RIEPU</name>
<feature type="transmembrane region" description="Helical" evidence="1">
    <location>
        <begin position="7"/>
        <end position="26"/>
    </location>
</feature>
<gene>
    <name evidence="2" type="ordered locus">RIEPE_0141</name>
</gene>
<protein>
    <submittedName>
        <fullName evidence="2">Uncharacterized protein</fullName>
    </submittedName>
</protein>
<dbReference type="EMBL" id="CP001085">
    <property type="protein sequence ID" value="ADD79686.1"/>
    <property type="molecule type" value="Genomic_DNA"/>
</dbReference>